<dbReference type="Pfam" id="PF01124">
    <property type="entry name" value="MAPEG"/>
    <property type="match status" value="1"/>
</dbReference>
<reference evidence="6 7" key="1">
    <citation type="submission" date="2024-06" db="EMBL/GenBank/DDBJ databases">
        <title>Genome of Rhodovulum iodosum, a marine photoferrotroph.</title>
        <authorList>
            <person name="Bianchini G."/>
            <person name="Nikeleit V."/>
            <person name="Kappler A."/>
            <person name="Bryce C."/>
            <person name="Sanchez-Baracaldo P."/>
        </authorList>
    </citation>
    <scope>NUCLEOTIDE SEQUENCE [LARGE SCALE GENOMIC DNA]</scope>
    <source>
        <strain evidence="6 7">UT/N1</strain>
    </source>
</reference>
<feature type="transmembrane region" description="Helical" evidence="5">
    <location>
        <begin position="112"/>
        <end position="130"/>
    </location>
</feature>
<sequence length="131" mass="14362">MTPELTVLALAILLQAVQLTLLAVPANMELGTRYTLSPRDEPPPEQLSRRTARMQRALSNHFEALTLFTAAVVLVSVSGQSGWFTAACAWVYLLARIAYVPAYTRGWVPARSILWAVGFFATILMTLAALL</sequence>
<organism evidence="6 7">
    <name type="scientific">Rhodovulum iodosum</name>
    <dbReference type="NCBI Taxonomy" id="68291"/>
    <lineage>
        <taxon>Bacteria</taxon>
        <taxon>Pseudomonadati</taxon>
        <taxon>Pseudomonadota</taxon>
        <taxon>Alphaproteobacteria</taxon>
        <taxon>Rhodobacterales</taxon>
        <taxon>Paracoccaceae</taxon>
        <taxon>Rhodovulum</taxon>
    </lineage>
</organism>
<protein>
    <submittedName>
        <fullName evidence="6">MAPEG superfamily protein</fullName>
    </submittedName>
</protein>
<dbReference type="EMBL" id="JBEHHI010000001">
    <property type="protein sequence ID" value="MEX5728232.1"/>
    <property type="molecule type" value="Genomic_DNA"/>
</dbReference>
<dbReference type="InterPro" id="IPR023352">
    <property type="entry name" value="MAPEG-like_dom_sf"/>
</dbReference>
<evidence type="ECO:0000313" key="6">
    <source>
        <dbReference type="EMBL" id="MEX5728232.1"/>
    </source>
</evidence>
<dbReference type="Gene3D" id="1.20.120.550">
    <property type="entry name" value="Membrane associated eicosanoid/glutathione metabolism-like domain"/>
    <property type="match status" value="1"/>
</dbReference>
<feature type="transmembrane region" description="Helical" evidence="5">
    <location>
        <begin position="6"/>
        <end position="24"/>
    </location>
</feature>
<keyword evidence="2 5" id="KW-0812">Transmembrane</keyword>
<evidence type="ECO:0000256" key="5">
    <source>
        <dbReference type="SAM" id="Phobius"/>
    </source>
</evidence>
<feature type="transmembrane region" description="Helical" evidence="5">
    <location>
        <begin position="83"/>
        <end position="100"/>
    </location>
</feature>
<dbReference type="InterPro" id="IPR001129">
    <property type="entry name" value="Membr-assoc_MAPEG"/>
</dbReference>
<evidence type="ECO:0000256" key="4">
    <source>
        <dbReference type="ARBA" id="ARBA00023136"/>
    </source>
</evidence>
<keyword evidence="4 5" id="KW-0472">Membrane</keyword>
<evidence type="ECO:0000256" key="1">
    <source>
        <dbReference type="ARBA" id="ARBA00004370"/>
    </source>
</evidence>
<gene>
    <name evidence="6" type="ORF">Ga0609869_001585</name>
</gene>
<keyword evidence="7" id="KW-1185">Reference proteome</keyword>
<name>A0ABV3XUZ8_9RHOB</name>
<keyword evidence="3 5" id="KW-1133">Transmembrane helix</keyword>
<dbReference type="RefSeq" id="WP_125408574.1">
    <property type="nucleotide sequence ID" value="NZ_JBEHHI010000001.1"/>
</dbReference>
<dbReference type="Proteomes" id="UP001560019">
    <property type="component" value="Unassembled WGS sequence"/>
</dbReference>
<evidence type="ECO:0000313" key="7">
    <source>
        <dbReference type="Proteomes" id="UP001560019"/>
    </source>
</evidence>
<dbReference type="SUPFAM" id="SSF161084">
    <property type="entry name" value="MAPEG domain-like"/>
    <property type="match status" value="1"/>
</dbReference>
<evidence type="ECO:0000256" key="3">
    <source>
        <dbReference type="ARBA" id="ARBA00022989"/>
    </source>
</evidence>
<accession>A0ABV3XUZ8</accession>
<comment type="caution">
    <text evidence="6">The sequence shown here is derived from an EMBL/GenBank/DDBJ whole genome shotgun (WGS) entry which is preliminary data.</text>
</comment>
<evidence type="ECO:0000256" key="2">
    <source>
        <dbReference type="ARBA" id="ARBA00022692"/>
    </source>
</evidence>
<dbReference type="PANTHER" id="PTHR35371">
    <property type="entry name" value="INNER MEMBRANE PROTEIN"/>
    <property type="match status" value="1"/>
</dbReference>
<dbReference type="PANTHER" id="PTHR35371:SF1">
    <property type="entry name" value="BLR7753 PROTEIN"/>
    <property type="match status" value="1"/>
</dbReference>
<proteinExistence type="predicted"/>
<feature type="transmembrane region" description="Helical" evidence="5">
    <location>
        <begin position="57"/>
        <end position="77"/>
    </location>
</feature>
<comment type="subcellular location">
    <subcellularLocation>
        <location evidence="1">Membrane</location>
    </subcellularLocation>
</comment>